<feature type="domain" description="Peptidase M24" evidence="4">
    <location>
        <begin position="320"/>
        <end position="532"/>
    </location>
</feature>
<comment type="caution">
    <text evidence="7">The sequence shown here is derived from an EMBL/GenBank/DDBJ whole genome shotgun (WGS) entry which is preliminary data.</text>
</comment>
<dbReference type="InterPro" id="IPR036005">
    <property type="entry name" value="Creatinase/aminopeptidase-like"/>
</dbReference>
<dbReference type="InterPro" id="IPR050422">
    <property type="entry name" value="X-Pro_aminopeptidase_P"/>
</dbReference>
<keyword evidence="8" id="KW-1185">Reference proteome</keyword>
<dbReference type="CDD" id="cd01085">
    <property type="entry name" value="APP"/>
    <property type="match status" value="1"/>
</dbReference>
<feature type="domain" description="Creatinase N-terminal" evidence="5">
    <location>
        <begin position="21"/>
        <end position="145"/>
    </location>
</feature>
<evidence type="ECO:0000256" key="3">
    <source>
        <dbReference type="ARBA" id="ARBA00022801"/>
    </source>
</evidence>
<dbReference type="InterPro" id="IPR029149">
    <property type="entry name" value="Creatin/AminoP/Spt16_N"/>
</dbReference>
<dbReference type="InterPro" id="IPR033740">
    <property type="entry name" value="Pept_M24B"/>
</dbReference>
<reference evidence="8" key="1">
    <citation type="journal article" date="2019" name="Int. J. Syst. Evol. Microbiol.">
        <title>The Global Catalogue of Microorganisms (GCM) 10K type strain sequencing project: providing services to taxonomists for standard genome sequencing and annotation.</title>
        <authorList>
            <consortium name="The Broad Institute Genomics Platform"/>
            <consortium name="The Broad Institute Genome Sequencing Center for Infectious Disease"/>
            <person name="Wu L."/>
            <person name="Ma J."/>
        </authorList>
    </citation>
    <scope>NUCLEOTIDE SEQUENCE [LARGE SCALE GENOMIC DNA]</scope>
    <source>
        <strain evidence="8">CCUG 51308</strain>
    </source>
</reference>
<dbReference type="InterPro" id="IPR000587">
    <property type="entry name" value="Creatinase_N"/>
</dbReference>
<keyword evidence="2" id="KW-0479">Metal-binding</keyword>
<keyword evidence="7" id="KW-0645">Protease</keyword>
<evidence type="ECO:0000313" key="8">
    <source>
        <dbReference type="Proteomes" id="UP001596492"/>
    </source>
</evidence>
<dbReference type="SUPFAM" id="SSF53092">
    <property type="entry name" value="Creatinase/prolidase N-terminal domain"/>
    <property type="match status" value="1"/>
</dbReference>
<keyword evidence="7" id="KW-0031">Aminopeptidase</keyword>
<accession>A0ABW2IM29</accession>
<dbReference type="Pfam" id="PF16189">
    <property type="entry name" value="Creatinase_N_2"/>
    <property type="match status" value="1"/>
</dbReference>
<dbReference type="Pfam" id="PF16188">
    <property type="entry name" value="Peptidase_M24_C"/>
    <property type="match status" value="1"/>
</dbReference>
<dbReference type="GO" id="GO:0004177">
    <property type="term" value="F:aminopeptidase activity"/>
    <property type="evidence" value="ECO:0007669"/>
    <property type="project" value="UniProtKB-KW"/>
</dbReference>
<protein>
    <submittedName>
        <fullName evidence="7">Aminopeptidase P family protein</fullName>
        <ecNumber evidence="7">3.4.11.-</ecNumber>
    </submittedName>
</protein>
<proteinExistence type="inferred from homology"/>
<dbReference type="EMBL" id="JBHTBR010000005">
    <property type="protein sequence ID" value="MFC7291911.1"/>
    <property type="molecule type" value="Genomic_DNA"/>
</dbReference>
<gene>
    <name evidence="7" type="ORF">ACFQS8_09815</name>
</gene>
<dbReference type="InterPro" id="IPR032416">
    <property type="entry name" value="Peptidase_M24_C"/>
</dbReference>
<keyword evidence="3 7" id="KW-0378">Hydrolase</keyword>
<dbReference type="PANTHER" id="PTHR43763">
    <property type="entry name" value="XAA-PRO AMINOPEPTIDASE 1"/>
    <property type="match status" value="1"/>
</dbReference>
<dbReference type="InterPro" id="IPR000994">
    <property type="entry name" value="Pept_M24"/>
</dbReference>
<evidence type="ECO:0000259" key="4">
    <source>
        <dbReference type="Pfam" id="PF00557"/>
    </source>
</evidence>
<sequence length="603" mass="66503">MRQTFEVKGGPAIGKSNLPLLREQMKAQNLDAFYIPHEDAYQNEYLPAAFDRLTWVTGFTGSAGAAMILQKSAVVFVDGRYTLQAAKQLDSSLFERADLTTLGPFKWLAKQDLNGKRIGVDLQLVNQKAFEDLSSAAKRAGCEVIAVDINPIDAAWTDQPPEPREIVVPHALEYAGEAHASKRTRVGKLLDEVKADAVIITSPASIAWLFNIRGGDVQCSPLPLGRAILHKNGEAELFLHPDKVTDALTSHLDNVEVRPISQLSARFEKLKGKTVSLDPNLASAWFFKALNDVGANIVLQNDPSALPRACKNETEIKGSQNAHRRDGAAIVRFLRWLDSGEVQSGKVNEIQAAQQLEMRREELQGLKDLSFETISGAGSNGAHCHYRVNEDTVKTLERGTLYLVDSGGQYLDGTTDITRTVAIGEPTQEMKERYTIVLKGHIALARLRFPAGTSGHAIDAIARAPMWALGLDYEHGTGHGVGSYLGVHEGPQRIAKAVNNVALEPGMIVSNEPGYYKEDGYGIRIENLQFVTQPRDILGGDIQMMEFEALTLAPLCSRLIERGLLTPDEWIWVDRYHQRVLKELTPLLTGDDLEWLKNACKEL</sequence>
<dbReference type="PANTHER" id="PTHR43763:SF6">
    <property type="entry name" value="XAA-PRO AMINOPEPTIDASE 1"/>
    <property type="match status" value="1"/>
</dbReference>
<dbReference type="Gene3D" id="3.90.230.10">
    <property type="entry name" value="Creatinase/methionine aminopeptidase superfamily"/>
    <property type="match status" value="1"/>
</dbReference>
<dbReference type="Proteomes" id="UP001596492">
    <property type="component" value="Unassembled WGS sequence"/>
</dbReference>
<evidence type="ECO:0000313" key="7">
    <source>
        <dbReference type="EMBL" id="MFC7291911.1"/>
    </source>
</evidence>
<comment type="similarity">
    <text evidence="1">Belongs to the peptidase M24B family.</text>
</comment>
<dbReference type="Pfam" id="PF00557">
    <property type="entry name" value="Peptidase_M24"/>
    <property type="match status" value="1"/>
</dbReference>
<dbReference type="SUPFAM" id="SSF55920">
    <property type="entry name" value="Creatinase/aminopeptidase"/>
    <property type="match status" value="1"/>
</dbReference>
<evidence type="ECO:0000259" key="5">
    <source>
        <dbReference type="Pfam" id="PF01321"/>
    </source>
</evidence>
<evidence type="ECO:0000256" key="1">
    <source>
        <dbReference type="ARBA" id="ARBA00008766"/>
    </source>
</evidence>
<name>A0ABW2IM29_9PROT</name>
<evidence type="ECO:0000259" key="6">
    <source>
        <dbReference type="Pfam" id="PF16188"/>
    </source>
</evidence>
<organism evidence="7 8">
    <name type="scientific">Hirschia litorea</name>
    <dbReference type="NCBI Taxonomy" id="1199156"/>
    <lineage>
        <taxon>Bacteria</taxon>
        <taxon>Pseudomonadati</taxon>
        <taxon>Pseudomonadota</taxon>
        <taxon>Alphaproteobacteria</taxon>
        <taxon>Hyphomonadales</taxon>
        <taxon>Hyphomonadaceae</taxon>
        <taxon>Hirschia</taxon>
    </lineage>
</organism>
<dbReference type="RefSeq" id="WP_382167149.1">
    <property type="nucleotide sequence ID" value="NZ_JBHTBR010000005.1"/>
</dbReference>
<dbReference type="EC" id="3.4.11.-" evidence="7"/>
<evidence type="ECO:0000256" key="2">
    <source>
        <dbReference type="ARBA" id="ARBA00022723"/>
    </source>
</evidence>
<dbReference type="Gene3D" id="3.40.350.10">
    <property type="entry name" value="Creatinase/prolidase N-terminal domain"/>
    <property type="match status" value="2"/>
</dbReference>
<dbReference type="Pfam" id="PF01321">
    <property type="entry name" value="Creatinase_N"/>
    <property type="match status" value="1"/>
</dbReference>
<feature type="domain" description="Peptidase M24 C-terminal" evidence="6">
    <location>
        <begin position="543"/>
        <end position="603"/>
    </location>
</feature>